<proteinExistence type="predicted"/>
<dbReference type="AlphaFoldDB" id="A0A484GQ73"/>
<evidence type="ECO:0000256" key="1">
    <source>
        <dbReference type="SAM" id="MobiDB-lite"/>
    </source>
</evidence>
<sequence>MEEEEPGVRRTETWARRRLEAGEGQRLPHSESRPRPPESVSAPQVPGQPSPTPGEVVSVRLGGPRSPARAGAVGGWVSAVGLFLALHSLCKSGASALQAPARSLRARTPGPDTGAEEGTGWGPRGVRRRGGAGEAGAPGEEGALREGPRRQAAFNPRRPAPSPAPRAQPPPRTPPGTRGAGRRRAQPLPMVVMTVMAK</sequence>
<protein>
    <submittedName>
        <fullName evidence="2">Uncharacterized protein</fullName>
    </submittedName>
</protein>
<name>A0A484GQ73_SOUCH</name>
<feature type="compositionally biased region" description="Pro residues" evidence="1">
    <location>
        <begin position="158"/>
        <end position="174"/>
    </location>
</feature>
<evidence type="ECO:0000313" key="2">
    <source>
        <dbReference type="EMBL" id="TEA37855.1"/>
    </source>
</evidence>
<keyword evidence="3" id="KW-1185">Reference proteome</keyword>
<dbReference type="EMBL" id="QWLN02005128">
    <property type="protein sequence ID" value="TEA37855.1"/>
    <property type="molecule type" value="Genomic_DNA"/>
</dbReference>
<feature type="compositionally biased region" description="Basic and acidic residues" evidence="1">
    <location>
        <begin position="1"/>
        <end position="36"/>
    </location>
</feature>
<organism evidence="2 3">
    <name type="scientific">Sousa chinensis</name>
    <name type="common">Indo-pacific humpbacked dolphin</name>
    <name type="synonym">Steno chinensis</name>
    <dbReference type="NCBI Taxonomy" id="103600"/>
    <lineage>
        <taxon>Eukaryota</taxon>
        <taxon>Metazoa</taxon>
        <taxon>Chordata</taxon>
        <taxon>Craniata</taxon>
        <taxon>Vertebrata</taxon>
        <taxon>Euteleostomi</taxon>
        <taxon>Mammalia</taxon>
        <taxon>Eutheria</taxon>
        <taxon>Laurasiatheria</taxon>
        <taxon>Artiodactyla</taxon>
        <taxon>Whippomorpha</taxon>
        <taxon>Cetacea</taxon>
        <taxon>Odontoceti</taxon>
        <taxon>Delphinidae</taxon>
        <taxon>Sousa</taxon>
    </lineage>
</organism>
<accession>A0A484GQ73</accession>
<reference evidence="2 3" key="1">
    <citation type="journal article" date="2018" name="Genomics">
        <title>Molecular footprints of inshore aquatic adaptation in Indo-Pacific humpback dolphin (Sousa chinensis).</title>
        <authorList>
            <person name="Ming Y."/>
            <person name="Jian J."/>
            <person name="Yu F."/>
            <person name="Yu X."/>
            <person name="Wang J."/>
            <person name="Liu W."/>
        </authorList>
    </citation>
    <scope>NUCLEOTIDE SEQUENCE [LARGE SCALE GENOMIC DNA]</scope>
    <source>
        <strain evidence="2">MY-2018</strain>
        <tissue evidence="2">Skin</tissue>
    </source>
</reference>
<feature type="region of interest" description="Disordered" evidence="1">
    <location>
        <begin position="1"/>
        <end position="71"/>
    </location>
</feature>
<feature type="region of interest" description="Disordered" evidence="1">
    <location>
        <begin position="96"/>
        <end position="198"/>
    </location>
</feature>
<dbReference type="Proteomes" id="UP000295264">
    <property type="component" value="Unassembled WGS sequence"/>
</dbReference>
<evidence type="ECO:0000313" key="3">
    <source>
        <dbReference type="Proteomes" id="UP000295264"/>
    </source>
</evidence>
<comment type="caution">
    <text evidence="2">The sequence shown here is derived from an EMBL/GenBank/DDBJ whole genome shotgun (WGS) entry which is preliminary data.</text>
</comment>
<gene>
    <name evidence="2" type="ORF">DBR06_SOUSAS1410085</name>
</gene>